<organism evidence="2 3">
    <name type="scientific">Fusarium venenatum</name>
    <dbReference type="NCBI Taxonomy" id="56646"/>
    <lineage>
        <taxon>Eukaryota</taxon>
        <taxon>Fungi</taxon>
        <taxon>Dikarya</taxon>
        <taxon>Ascomycota</taxon>
        <taxon>Pezizomycotina</taxon>
        <taxon>Sordariomycetes</taxon>
        <taxon>Hypocreomycetidae</taxon>
        <taxon>Hypocreales</taxon>
        <taxon>Nectriaceae</taxon>
        <taxon>Fusarium</taxon>
    </lineage>
</organism>
<proteinExistence type="predicted"/>
<evidence type="ECO:0000313" key="3">
    <source>
        <dbReference type="Proteomes" id="UP000245910"/>
    </source>
</evidence>
<feature type="region of interest" description="Disordered" evidence="1">
    <location>
        <begin position="28"/>
        <end position="49"/>
    </location>
</feature>
<keyword evidence="3" id="KW-1185">Reference proteome</keyword>
<evidence type="ECO:0000313" key="2">
    <source>
        <dbReference type="EMBL" id="CEI59977.1"/>
    </source>
</evidence>
<dbReference type="EMBL" id="LN649230">
    <property type="protein sequence ID" value="CEI59977.1"/>
    <property type="molecule type" value="Genomic_DNA"/>
</dbReference>
<dbReference type="AlphaFoldDB" id="A0A2L2T772"/>
<reference evidence="3" key="1">
    <citation type="submission" date="2014-10" db="EMBL/GenBank/DDBJ databases">
        <authorList>
            <person name="King R."/>
        </authorList>
    </citation>
    <scope>NUCLEOTIDE SEQUENCE [LARGE SCALE GENOMIC DNA]</scope>
    <source>
        <strain evidence="3">A3/5</strain>
    </source>
</reference>
<evidence type="ECO:0000256" key="1">
    <source>
        <dbReference type="SAM" id="MobiDB-lite"/>
    </source>
</evidence>
<dbReference type="Proteomes" id="UP000245910">
    <property type="component" value="Chromosome II"/>
</dbReference>
<accession>A0A2L2T772</accession>
<name>A0A2L2T772_9HYPO</name>
<protein>
    <submittedName>
        <fullName evidence="2">Uncharacterized protein</fullName>
    </submittedName>
</protein>
<sequence>MEWFASQFAELNAEAKTKAPQVVLKPRGNLTTVQPSQHKKQNKISKTEFSRICLRHSPSSSQRECLSPRRWSGLGP</sequence>
<feature type="region of interest" description="Disordered" evidence="1">
    <location>
        <begin position="57"/>
        <end position="76"/>
    </location>
</feature>